<feature type="compositionally biased region" description="Basic and acidic residues" evidence="1">
    <location>
        <begin position="517"/>
        <end position="532"/>
    </location>
</feature>
<keyword evidence="2" id="KW-0812">Transmembrane</keyword>
<sequence>MKRIVCWTILVYLIILGLFLVSKKEDKIDLFNGGEKNSLVQSRVDPVYPSKEIEVNKKTNMIDTFVELEKSGDIQEGPVGVDNSVNIKDYASNKNEFLKYYKSVSVQVWVGVSYYTYCSSSDCARRYEKDFKFDIKISGSNTGYQKILWKDLYWNRDRVYVAFEVHIEEFWNGDNFGIRTGVKSILHNESKKDYTNMQSEISFKKYSLNSAFNFDTFFNKLDSNSNGLGRGSKNGGSASSNKAKGISIVSKDSPVIDSENNRAMIIKEVKKRIVDCFDGNNGIIDWFENVGNGGKNGLEITIPKQENGSAINAPRVVTQFSFNRKDNGQPREEKWSFTTDVDFKLDNEYWTKNIYERLVISPGSVIDSDGINIIKDIEEVDNEGKGKEQKYNEGKIKYHTTVGLSFGEKKDNPNDKDYDHISINGVQLNGYNGQYNYVLEHFVFDFNNQENVENSTSYKVEITHDANPNIQGDVGGKWSCEIIVENSMDSLNLSLMNWGENNPDYEKLTSPTIKDPATGKEKDNPDYDPRINKKTGTKEKLIWVHKQSNENLPFELDPVSDDNYLIDSKDKKDYDLGYIALASEVGGAGFSNYWGNETFSAVNRYKIDTNMETNNESNPYVVEKNVSSVQTFEGLYHFTIESDVKKSTEGKKNPPYYLQKFMYVNKNYGDFIKDINAINKNNIVSDFWSTSHGDHLRDYMIRYKGWNVAGSEDFNKLSYEGVIAYWKNYVSDIRNGLAKTDPVPDNRVNFVDVTTSNLKSGFQTSTSEIYKKRIRDNVKNRMIDGYWRLNPDEPYKDEDKKVENREYPLKKAKVDLDYQILIYDSMGENGEWKDILDLDLSPYISNEENRSITIKLKLKALPTSTLLIGETEEFSSVHSIDIDETKLVDLSDLDISNQIHNFSGFDKIKFYNNYLKDYPINQVEKLANNKGVRLEYGVDYEISTFGNNGVGVSDNDKNMEEFLKNANETPLNSKELKATIFNIVASNKVEGAKDYLIVHNFYEKPAPDYPEHKGDNNGKNGASSESKKNVPFWIWVVIGLICLGGALGGFVFYQRRKKPGQW</sequence>
<dbReference type="RefSeq" id="WP_094049975.1">
    <property type="nucleotide sequence ID" value="NZ_CP022536.1"/>
</dbReference>
<evidence type="ECO:0000256" key="2">
    <source>
        <dbReference type="SAM" id="Phobius"/>
    </source>
</evidence>
<protein>
    <submittedName>
        <fullName evidence="3">Uncharacterized protein</fullName>
    </submittedName>
</protein>
<name>A0A222EQY7_9MOLU</name>
<dbReference type="KEGG" id="scou:SCORR_v1c10390"/>
<reference evidence="3 4" key="1">
    <citation type="submission" date="2017-07" db="EMBL/GenBank/DDBJ databases">
        <title>Complete genome sequence of Spiroplasma corruscae EC-1 (DSM 19793).</title>
        <authorList>
            <person name="Tsai Y.-M."/>
            <person name="Lo W.-S."/>
            <person name="Kuo C.-H."/>
        </authorList>
    </citation>
    <scope>NUCLEOTIDE SEQUENCE [LARGE SCALE GENOMIC DNA]</scope>
    <source>
        <strain evidence="3 4">EC-1</strain>
        <plasmid evidence="3 4">unnamed</plasmid>
    </source>
</reference>
<keyword evidence="3" id="KW-0614">Plasmid</keyword>
<organism evidence="3 4">
    <name type="scientific">Spiroplasma corruscae</name>
    <dbReference type="NCBI Taxonomy" id="216934"/>
    <lineage>
        <taxon>Bacteria</taxon>
        <taxon>Bacillati</taxon>
        <taxon>Mycoplasmatota</taxon>
        <taxon>Mollicutes</taxon>
        <taxon>Entomoplasmatales</taxon>
        <taxon>Spiroplasmataceae</taxon>
        <taxon>Spiroplasma</taxon>
    </lineage>
</organism>
<dbReference type="Proteomes" id="UP000203229">
    <property type="component" value="Plasmid unnamed"/>
</dbReference>
<dbReference type="OrthoDB" id="400200at2"/>
<keyword evidence="2" id="KW-0472">Membrane</keyword>
<proteinExistence type="predicted"/>
<evidence type="ECO:0000313" key="4">
    <source>
        <dbReference type="Proteomes" id="UP000203229"/>
    </source>
</evidence>
<gene>
    <name evidence="3" type="ORF">SCORR_v1c10390</name>
</gene>
<geneLocation type="plasmid" evidence="3 4">
    <name>unnamed</name>
</geneLocation>
<keyword evidence="2" id="KW-1133">Transmembrane helix</keyword>
<dbReference type="AlphaFoldDB" id="A0A222EQY7"/>
<dbReference type="EMBL" id="CP022536">
    <property type="protein sequence ID" value="ASP28811.1"/>
    <property type="molecule type" value="Genomic_DNA"/>
</dbReference>
<evidence type="ECO:0000256" key="1">
    <source>
        <dbReference type="SAM" id="MobiDB-lite"/>
    </source>
</evidence>
<accession>A0A222EQY7</accession>
<evidence type="ECO:0000313" key="3">
    <source>
        <dbReference type="EMBL" id="ASP28811.1"/>
    </source>
</evidence>
<feature type="transmembrane region" description="Helical" evidence="2">
    <location>
        <begin position="1032"/>
        <end position="1053"/>
    </location>
</feature>
<feature type="region of interest" description="Disordered" evidence="1">
    <location>
        <begin position="504"/>
        <end position="532"/>
    </location>
</feature>
<keyword evidence="4" id="KW-1185">Reference proteome</keyword>